<evidence type="ECO:0000256" key="1">
    <source>
        <dbReference type="ARBA" id="ARBA00023016"/>
    </source>
</evidence>
<dbReference type="InterPro" id="IPR002068">
    <property type="entry name" value="A-crystallin/Hsp20_dom"/>
</dbReference>
<evidence type="ECO:0000256" key="2">
    <source>
        <dbReference type="PROSITE-ProRule" id="PRU00285"/>
    </source>
</evidence>
<organism evidence="6 7">
    <name type="scientific">Papaver somniferum</name>
    <name type="common">Opium poppy</name>
    <dbReference type="NCBI Taxonomy" id="3469"/>
    <lineage>
        <taxon>Eukaryota</taxon>
        <taxon>Viridiplantae</taxon>
        <taxon>Streptophyta</taxon>
        <taxon>Embryophyta</taxon>
        <taxon>Tracheophyta</taxon>
        <taxon>Spermatophyta</taxon>
        <taxon>Magnoliopsida</taxon>
        <taxon>Ranunculales</taxon>
        <taxon>Papaveraceae</taxon>
        <taxon>Papaveroideae</taxon>
        <taxon>Papaver</taxon>
    </lineage>
</organism>
<keyword evidence="1" id="KW-0346">Stress response</keyword>
<evidence type="ECO:0000259" key="5">
    <source>
        <dbReference type="PROSITE" id="PS01031"/>
    </source>
</evidence>
<dbReference type="STRING" id="3469.A0A4Y7JMM3"/>
<dbReference type="AlphaFoldDB" id="A0A4Y7JMM3"/>
<keyword evidence="7" id="KW-1185">Reference proteome</keyword>
<dbReference type="PANTHER" id="PTHR46733">
    <property type="entry name" value="26.5 KDA HEAT SHOCK PROTEIN, MITOCHONDRIAL"/>
    <property type="match status" value="1"/>
</dbReference>
<dbReference type="InterPro" id="IPR044587">
    <property type="entry name" value="HSP21-like"/>
</dbReference>
<dbReference type="PANTHER" id="PTHR46733:SF3">
    <property type="entry name" value="26.5 KDA HEAT SHOCK PROTEIN, MITOCHONDRIAL"/>
    <property type="match status" value="1"/>
</dbReference>
<dbReference type="PROSITE" id="PS01031">
    <property type="entry name" value="SHSP"/>
    <property type="match status" value="1"/>
</dbReference>
<comment type="similarity">
    <text evidence="2 3">Belongs to the small heat shock protein (HSP20) family.</text>
</comment>
<dbReference type="Proteomes" id="UP000316621">
    <property type="component" value="Chromosome 5"/>
</dbReference>
<proteinExistence type="inferred from homology"/>
<dbReference type="CDD" id="cd06464">
    <property type="entry name" value="ACD_sHsps-like"/>
    <property type="match status" value="1"/>
</dbReference>
<evidence type="ECO:0000256" key="4">
    <source>
        <dbReference type="SAM" id="MobiDB-lite"/>
    </source>
</evidence>
<feature type="domain" description="SHSP" evidence="5">
    <location>
        <begin position="138"/>
        <end position="255"/>
    </location>
</feature>
<dbReference type="GO" id="GO:0009408">
    <property type="term" value="P:response to heat"/>
    <property type="evidence" value="ECO:0007669"/>
    <property type="project" value="InterPro"/>
</dbReference>
<sequence length="255" mass="28775">MALSRLALKKVVSTSSTSVLLPKQLQPQQYLVPRELQFAAHQNTFLTRSSIPRLFATSSSSSDNKSSEGAIDVDKNITETPKGKKSKWLPQKFGGRDGSLWRRNKNKSASLVPFHLNDLFSSGVGDALLRATDNLNKLFENWAPSGLIGRMKENESRYKLRYELPGLTKEDVKITVHDNFLTIRGEHREEEEDTDEDGDEHWSASRYGYYETSFMLPDDAKVEQIKAEMKGGVLSITIPRTENAKPKDVKEIEIS</sequence>
<dbReference type="Gramene" id="RZC60925">
    <property type="protein sequence ID" value="RZC60925"/>
    <property type="gene ID" value="C5167_022669"/>
</dbReference>
<dbReference type="Gene3D" id="2.60.40.790">
    <property type="match status" value="1"/>
</dbReference>
<evidence type="ECO:0000256" key="3">
    <source>
        <dbReference type="RuleBase" id="RU003616"/>
    </source>
</evidence>
<accession>A0A4Y7JMM3</accession>
<name>A0A4Y7JMM3_PAPSO</name>
<dbReference type="OMA" id="GEWWSAS"/>
<evidence type="ECO:0000313" key="6">
    <source>
        <dbReference type="EMBL" id="RZC60925.1"/>
    </source>
</evidence>
<dbReference type="SUPFAM" id="SSF49764">
    <property type="entry name" value="HSP20-like chaperones"/>
    <property type="match status" value="1"/>
</dbReference>
<dbReference type="InterPro" id="IPR008978">
    <property type="entry name" value="HSP20-like_chaperone"/>
</dbReference>
<gene>
    <name evidence="6" type="ORF">C5167_022669</name>
</gene>
<dbReference type="EMBL" id="CM010719">
    <property type="protein sequence ID" value="RZC60925.1"/>
    <property type="molecule type" value="Genomic_DNA"/>
</dbReference>
<dbReference type="OrthoDB" id="1431247at2759"/>
<dbReference type="Pfam" id="PF00011">
    <property type="entry name" value="HSP20"/>
    <property type="match status" value="1"/>
</dbReference>
<feature type="region of interest" description="Disordered" evidence="4">
    <location>
        <begin position="57"/>
        <end position="89"/>
    </location>
</feature>
<protein>
    <recommendedName>
        <fullName evidence="5">SHSP domain-containing protein</fullName>
    </recommendedName>
</protein>
<evidence type="ECO:0000313" key="7">
    <source>
        <dbReference type="Proteomes" id="UP000316621"/>
    </source>
</evidence>
<reference evidence="6 7" key="1">
    <citation type="journal article" date="2018" name="Science">
        <title>The opium poppy genome and morphinan production.</title>
        <authorList>
            <person name="Guo L."/>
            <person name="Winzer T."/>
            <person name="Yang X."/>
            <person name="Li Y."/>
            <person name="Ning Z."/>
            <person name="He Z."/>
            <person name="Teodor R."/>
            <person name="Lu Y."/>
            <person name="Bowser T.A."/>
            <person name="Graham I.A."/>
            <person name="Ye K."/>
        </authorList>
    </citation>
    <scope>NUCLEOTIDE SEQUENCE [LARGE SCALE GENOMIC DNA]</scope>
    <source>
        <strain evidence="7">cv. HN1</strain>
        <tissue evidence="6">Leaves</tissue>
    </source>
</reference>